<reference evidence="3" key="1">
    <citation type="submission" date="2022-11" db="UniProtKB">
        <authorList>
            <consortium name="WormBaseParasite"/>
        </authorList>
    </citation>
    <scope>IDENTIFICATION</scope>
</reference>
<evidence type="ECO:0000256" key="1">
    <source>
        <dbReference type="SAM" id="Phobius"/>
    </source>
</evidence>
<dbReference type="PANTHER" id="PTHR37427">
    <property type="entry name" value="PROTEIN CBG20963-RELATED"/>
    <property type="match status" value="1"/>
</dbReference>
<dbReference type="WBParaSite" id="PgR001X_g288_t01">
    <property type="protein sequence ID" value="PgR001X_g288_t01"/>
    <property type="gene ID" value="PgR001X_g288"/>
</dbReference>
<keyword evidence="1" id="KW-0472">Membrane</keyword>
<sequence length="128" mass="14296">MNINIVIHIYSLIASAVGCNFLIDLISNTQKSFFIEVEFPNRTKSELFHMMKNYETKQLRVIDDCCNCEPTIVNTYADMGNGKGEQRWTTSSVLDGIGILSYGVSDDLQPRMQMRIGVACGFGECGRG</sequence>
<keyword evidence="1" id="KW-1133">Transmembrane helix</keyword>
<proteinExistence type="predicted"/>
<dbReference type="Proteomes" id="UP000887569">
    <property type="component" value="Unplaced"/>
</dbReference>
<name>A0A915A5V9_PARUN</name>
<organism evidence="2 3">
    <name type="scientific">Parascaris univalens</name>
    <name type="common">Nematode worm</name>
    <dbReference type="NCBI Taxonomy" id="6257"/>
    <lineage>
        <taxon>Eukaryota</taxon>
        <taxon>Metazoa</taxon>
        <taxon>Ecdysozoa</taxon>
        <taxon>Nematoda</taxon>
        <taxon>Chromadorea</taxon>
        <taxon>Rhabditida</taxon>
        <taxon>Spirurina</taxon>
        <taxon>Ascaridomorpha</taxon>
        <taxon>Ascaridoidea</taxon>
        <taxon>Ascarididae</taxon>
        <taxon>Parascaris</taxon>
    </lineage>
</organism>
<keyword evidence="2" id="KW-1185">Reference proteome</keyword>
<evidence type="ECO:0000313" key="2">
    <source>
        <dbReference type="Proteomes" id="UP000887569"/>
    </source>
</evidence>
<dbReference type="PANTHER" id="PTHR37427:SF2">
    <property type="entry name" value="SECRETED PROTEIN"/>
    <property type="match status" value="1"/>
</dbReference>
<feature type="transmembrane region" description="Helical" evidence="1">
    <location>
        <begin position="6"/>
        <end position="26"/>
    </location>
</feature>
<evidence type="ECO:0000313" key="3">
    <source>
        <dbReference type="WBParaSite" id="PgR001X_g288_t01"/>
    </source>
</evidence>
<dbReference type="AlphaFoldDB" id="A0A915A5V9"/>
<keyword evidence="1" id="KW-0812">Transmembrane</keyword>
<accession>A0A915A5V9</accession>
<protein>
    <submittedName>
        <fullName evidence="3">Uncharacterized protein</fullName>
    </submittedName>
</protein>